<dbReference type="InterPro" id="IPR027482">
    <property type="entry name" value="Sec1-like_dom2"/>
</dbReference>
<dbReference type="GeneID" id="81357180"/>
<dbReference type="InterPro" id="IPR043127">
    <property type="entry name" value="Sec-1-like_dom3a"/>
</dbReference>
<evidence type="ECO:0000313" key="3">
    <source>
        <dbReference type="EMBL" id="KAJ5098706.1"/>
    </source>
</evidence>
<evidence type="ECO:0008006" key="5">
    <source>
        <dbReference type="Google" id="ProtNLM"/>
    </source>
</evidence>
<sequence>MGSSIINIQRDIILNTIRHAGGNEWKVLVVDEHSRKLINGAVKEEEVLNLNVSNIEQIDHRRMKNPDMDALYILSPESWIVDCLMADFEVKRYRRAFLVWTSFLDPQQRARIDRSQMARDSIADYRIMNIDFYPRESHLVTFRDPWSFPVLFHPGCNHLIRHHLQGLAQKVVSLCASLGEYPVIRYYRPRSPTHEAGVLCSHLARFIQEELDQFAQFQRDFPPPSNRPRGVLLVVDRSMDVYSPLLHEFTYQAMVHDLLPIKEGDKVTYKTLLNEGKDTEEIKEMEIGEHDKVWVDYRHMHMKDVLGKLGDDFAKFRKANPQFADDNDKANVNTIKDMLAGLTEFTEGKDAYTLHLNMAEECMKYFQSRKLIEVSSIEQSFATGLDENYKKAKNLAAQLVQLLDDDAVIPPDRLRLLLLYIIYRGGLLGGDIRKLMAHAQLPGQDGNVISNLELLGVRVEKPLKDEKPPAQPLFQRRIPAPESEELSLTRYELGLKLMLEEQIRGTLDPTVFPFTRPHTDTDGGMAAQEMISQQASLRSAKPTWARTRSVDQPRQRMIVFMAGGATHGEARSCYEVSQTYGRDVFLATTHMLTPGLFLRQVGDLSMDKRRLDIPAERPKPKAPDHLFEREAPPAPTPPLQKKTVTPAHLNPPAPPEALMANMSLGPNGLNKSSGTPPPGGKLHKKDKDKKDKDKDSKKKLGYRFFK</sequence>
<dbReference type="PIRSF" id="PIRSF005715">
    <property type="entry name" value="VPS45_Sec1"/>
    <property type="match status" value="1"/>
</dbReference>
<dbReference type="Proteomes" id="UP001149074">
    <property type="component" value="Unassembled WGS sequence"/>
</dbReference>
<dbReference type="SUPFAM" id="SSF56815">
    <property type="entry name" value="Sec1/munc18-like (SM) proteins"/>
    <property type="match status" value="1"/>
</dbReference>
<protein>
    <recommendedName>
        <fullName evidence="5">Sec1 family superfamily</fullName>
    </recommendedName>
</protein>
<gene>
    <name evidence="3" type="ORF">N7532_005707</name>
</gene>
<proteinExistence type="inferred from homology"/>
<dbReference type="Gene3D" id="3.90.830.10">
    <property type="entry name" value="Syntaxin Binding Protein 1, Chain A, domain 2"/>
    <property type="match status" value="1"/>
</dbReference>
<reference evidence="3" key="2">
    <citation type="journal article" date="2023" name="IMA Fungus">
        <title>Comparative genomic study of the Penicillium genus elucidates a diverse pangenome and 15 lateral gene transfer events.</title>
        <authorList>
            <person name="Petersen C."/>
            <person name="Sorensen T."/>
            <person name="Nielsen M.R."/>
            <person name="Sondergaard T.E."/>
            <person name="Sorensen J.L."/>
            <person name="Fitzpatrick D.A."/>
            <person name="Frisvad J.C."/>
            <person name="Nielsen K.L."/>
        </authorList>
    </citation>
    <scope>NUCLEOTIDE SEQUENCE</scope>
    <source>
        <strain evidence="3">IBT 30761</strain>
    </source>
</reference>
<dbReference type="Pfam" id="PF00995">
    <property type="entry name" value="Sec1"/>
    <property type="match status" value="1"/>
</dbReference>
<evidence type="ECO:0000256" key="1">
    <source>
        <dbReference type="ARBA" id="ARBA00009884"/>
    </source>
</evidence>
<dbReference type="InterPro" id="IPR043154">
    <property type="entry name" value="Sec-1-like_dom1"/>
</dbReference>
<dbReference type="Gene3D" id="1.25.40.60">
    <property type="match status" value="1"/>
</dbReference>
<feature type="compositionally biased region" description="Basic and acidic residues" evidence="2">
    <location>
        <begin position="612"/>
        <end position="631"/>
    </location>
</feature>
<evidence type="ECO:0000313" key="4">
    <source>
        <dbReference type="Proteomes" id="UP001149074"/>
    </source>
</evidence>
<dbReference type="PANTHER" id="PTHR11679">
    <property type="entry name" value="VESICLE PROTEIN SORTING-ASSOCIATED"/>
    <property type="match status" value="1"/>
</dbReference>
<dbReference type="EMBL" id="JAPQKI010000005">
    <property type="protein sequence ID" value="KAJ5098706.1"/>
    <property type="molecule type" value="Genomic_DNA"/>
</dbReference>
<dbReference type="FunFam" id="3.90.830.10:FF:000005">
    <property type="entry name" value="Sec1 family superfamily"/>
    <property type="match status" value="1"/>
</dbReference>
<dbReference type="Gene3D" id="3.40.50.1910">
    <property type="match status" value="1"/>
</dbReference>
<dbReference type="InterPro" id="IPR036045">
    <property type="entry name" value="Sec1-like_sf"/>
</dbReference>
<name>A0A9W9FEH3_9EURO</name>
<dbReference type="AlphaFoldDB" id="A0A9W9FEH3"/>
<organism evidence="3 4">
    <name type="scientific">Penicillium argentinense</name>
    <dbReference type="NCBI Taxonomy" id="1131581"/>
    <lineage>
        <taxon>Eukaryota</taxon>
        <taxon>Fungi</taxon>
        <taxon>Dikarya</taxon>
        <taxon>Ascomycota</taxon>
        <taxon>Pezizomycotina</taxon>
        <taxon>Eurotiomycetes</taxon>
        <taxon>Eurotiomycetidae</taxon>
        <taxon>Eurotiales</taxon>
        <taxon>Aspergillaceae</taxon>
        <taxon>Penicillium</taxon>
    </lineage>
</organism>
<keyword evidence="4" id="KW-1185">Reference proteome</keyword>
<dbReference type="GO" id="GO:0016192">
    <property type="term" value="P:vesicle-mediated transport"/>
    <property type="evidence" value="ECO:0007669"/>
    <property type="project" value="InterPro"/>
</dbReference>
<accession>A0A9W9FEH3</accession>
<comment type="caution">
    <text evidence="3">The sequence shown here is derived from an EMBL/GenBank/DDBJ whole genome shotgun (WGS) entry which is preliminary data.</text>
</comment>
<dbReference type="InterPro" id="IPR001619">
    <property type="entry name" value="Sec1-like"/>
</dbReference>
<dbReference type="RefSeq" id="XP_056474360.1">
    <property type="nucleotide sequence ID" value="XM_056618201.1"/>
</dbReference>
<dbReference type="OrthoDB" id="2228at2759"/>
<dbReference type="Gene3D" id="3.40.50.2060">
    <property type="match status" value="1"/>
</dbReference>
<evidence type="ECO:0000256" key="2">
    <source>
        <dbReference type="SAM" id="MobiDB-lite"/>
    </source>
</evidence>
<reference evidence="3" key="1">
    <citation type="submission" date="2022-11" db="EMBL/GenBank/DDBJ databases">
        <authorList>
            <person name="Petersen C."/>
        </authorList>
    </citation>
    <scope>NUCLEOTIDE SEQUENCE</scope>
    <source>
        <strain evidence="3">IBT 30761</strain>
    </source>
</reference>
<feature type="compositionally biased region" description="Basic and acidic residues" evidence="2">
    <location>
        <begin position="688"/>
        <end position="698"/>
    </location>
</feature>
<comment type="similarity">
    <text evidence="1">Belongs to the STXBP/unc-18/SEC1 family.</text>
</comment>
<feature type="region of interest" description="Disordered" evidence="2">
    <location>
        <begin position="612"/>
        <end position="706"/>
    </location>
</feature>